<dbReference type="OrthoDB" id="439993at2759"/>
<evidence type="ECO:0000256" key="2">
    <source>
        <dbReference type="PROSITE-ProRule" id="PRU00332"/>
    </source>
</evidence>
<evidence type="ECO:0000256" key="1">
    <source>
        <dbReference type="ARBA" id="ARBA00022884"/>
    </source>
</evidence>
<feature type="compositionally biased region" description="Basic and acidic residues" evidence="3">
    <location>
        <begin position="1"/>
        <end position="41"/>
    </location>
</feature>
<evidence type="ECO:0000259" key="4">
    <source>
        <dbReference type="PROSITE" id="PS50102"/>
    </source>
</evidence>
<comment type="caution">
    <text evidence="7">The sequence shown here is derived from an EMBL/GenBank/DDBJ whole genome shotgun (WGS) entry which is preliminary data.</text>
</comment>
<dbReference type="GO" id="GO:1990904">
    <property type="term" value="C:ribonucleoprotein complex"/>
    <property type="evidence" value="ECO:0007669"/>
    <property type="project" value="UniProtKB-UniRule"/>
</dbReference>
<accession>A0A8J2JXV6</accession>
<feature type="domain" description="HTH La-type RNA-binding" evidence="5">
    <location>
        <begin position="51"/>
        <end position="148"/>
    </location>
</feature>
<organism evidence="7 8">
    <name type="scientific">Allacma fusca</name>
    <dbReference type="NCBI Taxonomy" id="39272"/>
    <lineage>
        <taxon>Eukaryota</taxon>
        <taxon>Metazoa</taxon>
        <taxon>Ecdysozoa</taxon>
        <taxon>Arthropoda</taxon>
        <taxon>Hexapoda</taxon>
        <taxon>Collembola</taxon>
        <taxon>Symphypleona</taxon>
        <taxon>Sminthuridae</taxon>
        <taxon>Allacma</taxon>
    </lineage>
</organism>
<proteinExistence type="predicted"/>
<dbReference type="PANTHER" id="PTHR22792:SF166">
    <property type="entry name" value="LUPUS LA PROTEIN HOMOLOG"/>
    <property type="match status" value="1"/>
</dbReference>
<dbReference type="PANTHER" id="PTHR22792">
    <property type="entry name" value="LUPUS LA PROTEIN-RELATED"/>
    <property type="match status" value="1"/>
</dbReference>
<dbReference type="PROSITE" id="PS51939">
    <property type="entry name" value="XRRM"/>
    <property type="match status" value="1"/>
</dbReference>
<reference evidence="7" key="1">
    <citation type="submission" date="2021-06" db="EMBL/GenBank/DDBJ databases">
        <authorList>
            <person name="Hodson N. C."/>
            <person name="Mongue J. A."/>
            <person name="Jaron S. K."/>
        </authorList>
    </citation>
    <scope>NUCLEOTIDE SEQUENCE</scope>
</reference>
<dbReference type="SMART" id="SM00715">
    <property type="entry name" value="LA"/>
    <property type="match status" value="1"/>
</dbReference>
<dbReference type="Proteomes" id="UP000708208">
    <property type="component" value="Unassembled WGS sequence"/>
</dbReference>
<dbReference type="GO" id="GO:0045727">
    <property type="term" value="P:positive regulation of translation"/>
    <property type="evidence" value="ECO:0007669"/>
    <property type="project" value="TreeGrafter"/>
</dbReference>
<dbReference type="InterPro" id="IPR014886">
    <property type="entry name" value="La_xRRM"/>
</dbReference>
<dbReference type="GO" id="GO:0008033">
    <property type="term" value="P:tRNA processing"/>
    <property type="evidence" value="ECO:0007669"/>
    <property type="project" value="TreeGrafter"/>
</dbReference>
<dbReference type="PROSITE" id="PS50102">
    <property type="entry name" value="RRM"/>
    <property type="match status" value="1"/>
</dbReference>
<name>A0A8J2JXV6_9HEXA</name>
<sequence length="417" mass="47667">MSDTDKTAPTEEKPQEETKETKETKPVEAEEPKPENGKDNQEEAGNGAVSVEVEEKLKTKIVEQLEYYFGDVNLPRDTFMKGEMAKNDGWIEVTTMLKFNRLKSLLDGVFEEKQHVAAILDCLQSSDLIEVDPAGKKLRRSLEFPAPESRAEDKTVYLKNFPKTETTLDELLEHFKSNYEGVQGVIMRNFNRKTFEKGEIVFKREFKGSIFVVFKTKEQAESLLSQESVKYKGVELLKMMQKEYSAQKLAKFQARAEARKKKSEKVDDDDGPAEGENALPELPANIFVKILGIPEGLSREDIKSSWADFFSNNKEEYQIAFIDFNRGEKDAVLRLDRENAATEAIELISKSENPGKIGIGTGNAEKQLCEVKQLEGKEEEDHRAQVSKQQQMRLTQRKRNANRGRGRGRGHKRQRRY</sequence>
<dbReference type="InterPro" id="IPR006630">
    <property type="entry name" value="La_HTH"/>
</dbReference>
<dbReference type="EMBL" id="CAJVCH010178974">
    <property type="protein sequence ID" value="CAG7729473.1"/>
    <property type="molecule type" value="Genomic_DNA"/>
</dbReference>
<evidence type="ECO:0008006" key="9">
    <source>
        <dbReference type="Google" id="ProtNLM"/>
    </source>
</evidence>
<evidence type="ECO:0000313" key="8">
    <source>
        <dbReference type="Proteomes" id="UP000708208"/>
    </source>
</evidence>
<evidence type="ECO:0000256" key="3">
    <source>
        <dbReference type="SAM" id="MobiDB-lite"/>
    </source>
</evidence>
<feature type="compositionally biased region" description="Basic residues" evidence="3">
    <location>
        <begin position="395"/>
        <end position="417"/>
    </location>
</feature>
<dbReference type="GO" id="GO:0010494">
    <property type="term" value="C:cytoplasmic stress granule"/>
    <property type="evidence" value="ECO:0007669"/>
    <property type="project" value="TreeGrafter"/>
</dbReference>
<keyword evidence="8" id="KW-1185">Reference proteome</keyword>
<dbReference type="PROSITE" id="PS50961">
    <property type="entry name" value="HTH_LA"/>
    <property type="match status" value="1"/>
</dbReference>
<dbReference type="GO" id="GO:0003729">
    <property type="term" value="F:mRNA binding"/>
    <property type="evidence" value="ECO:0007669"/>
    <property type="project" value="TreeGrafter"/>
</dbReference>
<protein>
    <recommendedName>
        <fullName evidence="9">La protein homolog</fullName>
    </recommendedName>
</protein>
<dbReference type="InterPro" id="IPR000504">
    <property type="entry name" value="RRM_dom"/>
</dbReference>
<feature type="region of interest" description="Disordered" evidence="3">
    <location>
        <begin position="375"/>
        <end position="417"/>
    </location>
</feature>
<evidence type="ECO:0000313" key="7">
    <source>
        <dbReference type="EMBL" id="CAG7729473.1"/>
    </source>
</evidence>
<dbReference type="InterPro" id="IPR045180">
    <property type="entry name" value="La_dom_prot"/>
</dbReference>
<dbReference type="AlphaFoldDB" id="A0A8J2JXV6"/>
<dbReference type="Pfam" id="PF05383">
    <property type="entry name" value="La"/>
    <property type="match status" value="1"/>
</dbReference>
<feature type="domain" description="XRRM" evidence="6">
    <location>
        <begin position="281"/>
        <end position="416"/>
    </location>
</feature>
<feature type="compositionally biased region" description="Basic and acidic residues" evidence="3">
    <location>
        <begin position="375"/>
        <end position="384"/>
    </location>
</feature>
<evidence type="ECO:0000259" key="5">
    <source>
        <dbReference type="PROSITE" id="PS50961"/>
    </source>
</evidence>
<keyword evidence="1 2" id="KW-0694">RNA-binding</keyword>
<dbReference type="CDD" id="cd12291">
    <property type="entry name" value="RRM1_La"/>
    <property type="match status" value="1"/>
</dbReference>
<dbReference type="GO" id="GO:0005829">
    <property type="term" value="C:cytosol"/>
    <property type="evidence" value="ECO:0007669"/>
    <property type="project" value="TreeGrafter"/>
</dbReference>
<feature type="domain" description="RRM" evidence="4">
    <location>
        <begin position="154"/>
        <end position="247"/>
    </location>
</feature>
<dbReference type="Pfam" id="PF08777">
    <property type="entry name" value="RRM_3"/>
    <property type="match status" value="1"/>
</dbReference>
<evidence type="ECO:0000259" key="6">
    <source>
        <dbReference type="PROSITE" id="PS51939"/>
    </source>
</evidence>
<dbReference type="GO" id="GO:0005634">
    <property type="term" value="C:nucleus"/>
    <property type="evidence" value="ECO:0007669"/>
    <property type="project" value="TreeGrafter"/>
</dbReference>
<feature type="region of interest" description="Disordered" evidence="3">
    <location>
        <begin position="1"/>
        <end position="51"/>
    </location>
</feature>
<gene>
    <name evidence="7" type="ORF">AFUS01_LOCUS18184</name>
</gene>